<dbReference type="AlphaFoldDB" id="A0AAW9NY08"/>
<feature type="signal peptide" evidence="4">
    <location>
        <begin position="1"/>
        <end position="19"/>
    </location>
</feature>
<organism evidence="6 7">
    <name type="scientific">Metasolibacillus meyeri</name>
    <dbReference type="NCBI Taxonomy" id="1071052"/>
    <lineage>
        <taxon>Bacteria</taxon>
        <taxon>Bacillati</taxon>
        <taxon>Bacillota</taxon>
        <taxon>Bacilli</taxon>
        <taxon>Bacillales</taxon>
        <taxon>Caryophanaceae</taxon>
        <taxon>Metasolibacillus</taxon>
    </lineage>
</organism>
<feature type="domain" description="ZinT" evidence="5">
    <location>
        <begin position="68"/>
        <end position="245"/>
    </location>
</feature>
<dbReference type="PROSITE" id="PS51257">
    <property type="entry name" value="PROKAR_LIPOPROTEIN"/>
    <property type="match status" value="1"/>
</dbReference>
<dbReference type="InterPro" id="IPR015304">
    <property type="entry name" value="ZinT_dom"/>
</dbReference>
<evidence type="ECO:0000259" key="5">
    <source>
        <dbReference type="Pfam" id="PF09223"/>
    </source>
</evidence>
<dbReference type="SUPFAM" id="SSF50814">
    <property type="entry name" value="Lipocalins"/>
    <property type="match status" value="1"/>
</dbReference>
<dbReference type="RefSeq" id="WP_326124223.1">
    <property type="nucleotide sequence ID" value="NZ_JARSFG010000019.1"/>
</dbReference>
<dbReference type="Proteomes" id="UP001344888">
    <property type="component" value="Unassembled WGS sequence"/>
</dbReference>
<name>A0AAW9NY08_9BACL</name>
<feature type="compositionally biased region" description="Basic and acidic residues" evidence="3">
    <location>
        <begin position="35"/>
        <end position="67"/>
    </location>
</feature>
<evidence type="ECO:0000313" key="7">
    <source>
        <dbReference type="Proteomes" id="UP001344888"/>
    </source>
</evidence>
<dbReference type="Gene3D" id="2.40.128.20">
    <property type="match status" value="1"/>
</dbReference>
<proteinExistence type="predicted"/>
<evidence type="ECO:0000256" key="3">
    <source>
        <dbReference type="SAM" id="MobiDB-lite"/>
    </source>
</evidence>
<evidence type="ECO:0000313" key="6">
    <source>
        <dbReference type="EMBL" id="MEC1179740.1"/>
    </source>
</evidence>
<sequence>MNKKWLLPFAVATMAFTLAACQEKTQEEEEVVTEAEEHDHSHDHDDDHNHDHDDNHHGHDHGELSEKDKQISKGYFEDSDITDRPLTNWQGEWQSVYPYLLDGTLDGVLKHKAYHGDKTAEEYKEYYKIGYATDVTQIDITENTMTFYIDGQAVIGTYEYDGFEILTYEKGNRGVRYIFKQTDEHSQAPKYVQFSDHIISDKTAGHFHIYFGDDRAKLLEEMDNWPTYYPKAMSGEDIADEMDAHLH</sequence>
<feature type="region of interest" description="Disordered" evidence="3">
    <location>
        <begin position="25"/>
        <end position="67"/>
    </location>
</feature>
<dbReference type="InterPro" id="IPR012674">
    <property type="entry name" value="Calycin"/>
</dbReference>
<keyword evidence="2" id="KW-0862">Zinc</keyword>
<reference evidence="6 7" key="1">
    <citation type="submission" date="2023-03" db="EMBL/GenBank/DDBJ databases">
        <title>Bacillus Genome Sequencing.</title>
        <authorList>
            <person name="Dunlap C."/>
        </authorList>
    </citation>
    <scope>NUCLEOTIDE SEQUENCE [LARGE SCALE GENOMIC DNA]</scope>
    <source>
        <strain evidence="6 7">B-59205</strain>
    </source>
</reference>
<feature type="chain" id="PRO_5043600499" evidence="4">
    <location>
        <begin position="20"/>
        <end position="247"/>
    </location>
</feature>
<protein>
    <submittedName>
        <fullName evidence="6">Metal-binding protein ZinT</fullName>
    </submittedName>
</protein>
<comment type="caution">
    <text evidence="6">The sequence shown here is derived from an EMBL/GenBank/DDBJ whole genome shotgun (WGS) entry which is preliminary data.</text>
</comment>
<gene>
    <name evidence="6" type="ORF">P9B03_14670</name>
</gene>
<evidence type="ECO:0000256" key="1">
    <source>
        <dbReference type="ARBA" id="ARBA00022729"/>
    </source>
</evidence>
<evidence type="ECO:0000256" key="2">
    <source>
        <dbReference type="ARBA" id="ARBA00022833"/>
    </source>
</evidence>
<keyword evidence="7" id="KW-1185">Reference proteome</keyword>
<evidence type="ECO:0000256" key="4">
    <source>
        <dbReference type="SAM" id="SignalP"/>
    </source>
</evidence>
<keyword evidence="1 4" id="KW-0732">Signal</keyword>
<dbReference type="Pfam" id="PF09223">
    <property type="entry name" value="ZinT"/>
    <property type="match status" value="1"/>
</dbReference>
<dbReference type="GO" id="GO:0008270">
    <property type="term" value="F:zinc ion binding"/>
    <property type="evidence" value="ECO:0007669"/>
    <property type="project" value="InterPro"/>
</dbReference>
<dbReference type="EMBL" id="JARSFG010000019">
    <property type="protein sequence ID" value="MEC1179740.1"/>
    <property type="molecule type" value="Genomic_DNA"/>
</dbReference>
<accession>A0AAW9NY08</accession>